<evidence type="ECO:0000313" key="2">
    <source>
        <dbReference type="Proteomes" id="UP000824120"/>
    </source>
</evidence>
<protein>
    <submittedName>
        <fullName evidence="1">Uncharacterized protein</fullName>
    </submittedName>
</protein>
<name>A0A9J6AGW4_SOLCO</name>
<keyword evidence="2" id="KW-1185">Reference proteome</keyword>
<dbReference type="EMBL" id="JACXVP010000002">
    <property type="protein sequence ID" value="KAG5623263.1"/>
    <property type="molecule type" value="Genomic_DNA"/>
</dbReference>
<accession>A0A9J6AGW4</accession>
<dbReference type="Proteomes" id="UP000824120">
    <property type="component" value="Chromosome 2"/>
</dbReference>
<comment type="caution">
    <text evidence="1">The sequence shown here is derived from an EMBL/GenBank/DDBJ whole genome shotgun (WGS) entry which is preliminary data.</text>
</comment>
<dbReference type="AlphaFoldDB" id="A0A9J6AGW4"/>
<gene>
    <name evidence="1" type="ORF">H5410_008481</name>
</gene>
<organism evidence="1 2">
    <name type="scientific">Solanum commersonii</name>
    <name type="common">Commerson's wild potato</name>
    <name type="synonym">Commerson's nightshade</name>
    <dbReference type="NCBI Taxonomy" id="4109"/>
    <lineage>
        <taxon>Eukaryota</taxon>
        <taxon>Viridiplantae</taxon>
        <taxon>Streptophyta</taxon>
        <taxon>Embryophyta</taxon>
        <taxon>Tracheophyta</taxon>
        <taxon>Spermatophyta</taxon>
        <taxon>Magnoliopsida</taxon>
        <taxon>eudicotyledons</taxon>
        <taxon>Gunneridae</taxon>
        <taxon>Pentapetalae</taxon>
        <taxon>asterids</taxon>
        <taxon>lamiids</taxon>
        <taxon>Solanales</taxon>
        <taxon>Solanaceae</taxon>
        <taxon>Solanoideae</taxon>
        <taxon>Solaneae</taxon>
        <taxon>Solanum</taxon>
    </lineage>
</organism>
<evidence type="ECO:0000313" key="1">
    <source>
        <dbReference type="EMBL" id="KAG5623263.1"/>
    </source>
</evidence>
<reference evidence="1 2" key="1">
    <citation type="submission" date="2020-09" db="EMBL/GenBank/DDBJ databases">
        <title>De no assembly of potato wild relative species, Solanum commersonii.</title>
        <authorList>
            <person name="Cho K."/>
        </authorList>
    </citation>
    <scope>NUCLEOTIDE SEQUENCE [LARGE SCALE GENOMIC DNA]</scope>
    <source>
        <strain evidence="1">LZ3.2</strain>
        <tissue evidence="1">Leaf</tissue>
    </source>
</reference>
<sequence length="75" mass="9137">MKLEEEMLKLLCVKTNYDCVVQIVYYSRQKYPSNIIFRIALAMETMLLFRKKLLSRHTKKQRPWWWLTDNAPPNC</sequence>
<proteinExistence type="predicted"/>